<dbReference type="Proteomes" id="UP000283269">
    <property type="component" value="Unassembled WGS sequence"/>
</dbReference>
<keyword evidence="2 6" id="KW-0812">Transmembrane</keyword>
<proteinExistence type="predicted"/>
<feature type="transmembrane region" description="Helical" evidence="8">
    <location>
        <begin position="893"/>
        <end position="917"/>
    </location>
</feature>
<reference evidence="10 11" key="1">
    <citation type="journal article" date="2018" name="Evol. Lett.">
        <title>Horizontal gene cluster transfer increased hallucinogenic mushroom diversity.</title>
        <authorList>
            <person name="Reynolds H.T."/>
            <person name="Vijayakumar V."/>
            <person name="Gluck-Thaler E."/>
            <person name="Korotkin H.B."/>
            <person name="Matheny P.B."/>
            <person name="Slot J.C."/>
        </authorList>
    </citation>
    <scope>NUCLEOTIDE SEQUENCE [LARGE SCALE GENOMIC DNA]</scope>
    <source>
        <strain evidence="10 11">2631</strain>
    </source>
</reference>
<evidence type="ECO:0000256" key="3">
    <source>
        <dbReference type="ARBA" id="ARBA00022737"/>
    </source>
</evidence>
<dbReference type="InParanoid" id="A0A409XPS1"/>
<dbReference type="EMBL" id="NHYD01000994">
    <property type="protein sequence ID" value="PPQ92696.1"/>
    <property type="molecule type" value="Genomic_DNA"/>
</dbReference>
<name>A0A409XPS1_PSICY</name>
<feature type="domain" description="Nudix hydrolase" evidence="9">
    <location>
        <begin position="524"/>
        <end position="708"/>
    </location>
</feature>
<organism evidence="10 11">
    <name type="scientific">Psilocybe cyanescens</name>
    <dbReference type="NCBI Taxonomy" id="93625"/>
    <lineage>
        <taxon>Eukaryota</taxon>
        <taxon>Fungi</taxon>
        <taxon>Dikarya</taxon>
        <taxon>Basidiomycota</taxon>
        <taxon>Agaricomycotina</taxon>
        <taxon>Agaricomycetes</taxon>
        <taxon>Agaricomycetidae</taxon>
        <taxon>Agaricales</taxon>
        <taxon>Agaricineae</taxon>
        <taxon>Strophariaceae</taxon>
        <taxon>Psilocybe</taxon>
    </lineage>
</organism>
<keyword evidence="4 8" id="KW-1133">Transmembrane helix</keyword>
<dbReference type="SUPFAM" id="SSF103506">
    <property type="entry name" value="Mitochondrial carrier"/>
    <property type="match status" value="1"/>
</dbReference>
<accession>A0A409XPS1</accession>
<dbReference type="InterPro" id="IPR015797">
    <property type="entry name" value="NUDIX_hydrolase-like_dom_sf"/>
</dbReference>
<feature type="compositionally biased region" description="Acidic residues" evidence="7">
    <location>
        <begin position="126"/>
        <end position="141"/>
    </location>
</feature>
<dbReference type="InterPro" id="IPR018108">
    <property type="entry name" value="MCP_transmembrane"/>
</dbReference>
<evidence type="ECO:0000256" key="8">
    <source>
        <dbReference type="SAM" id="Phobius"/>
    </source>
</evidence>
<evidence type="ECO:0000313" key="10">
    <source>
        <dbReference type="EMBL" id="PPQ92696.1"/>
    </source>
</evidence>
<evidence type="ECO:0000256" key="5">
    <source>
        <dbReference type="ARBA" id="ARBA00023136"/>
    </source>
</evidence>
<evidence type="ECO:0000259" key="9">
    <source>
        <dbReference type="PROSITE" id="PS51462"/>
    </source>
</evidence>
<dbReference type="STRING" id="93625.A0A409XPS1"/>
<dbReference type="Gene3D" id="3.90.79.10">
    <property type="entry name" value="Nucleoside Triphosphate Pyrophosphohydrolase"/>
    <property type="match status" value="1"/>
</dbReference>
<evidence type="ECO:0000256" key="6">
    <source>
        <dbReference type="PROSITE-ProRule" id="PRU00282"/>
    </source>
</evidence>
<dbReference type="PANTHER" id="PTHR24089">
    <property type="entry name" value="SOLUTE CARRIER FAMILY 25"/>
    <property type="match status" value="1"/>
</dbReference>
<protein>
    <recommendedName>
        <fullName evidence="9">Nudix hydrolase domain-containing protein</fullName>
    </recommendedName>
</protein>
<evidence type="ECO:0000313" key="11">
    <source>
        <dbReference type="Proteomes" id="UP000283269"/>
    </source>
</evidence>
<comment type="subcellular location">
    <subcellularLocation>
        <location evidence="1">Membrane</location>
        <topology evidence="1">Multi-pass membrane protein</topology>
    </subcellularLocation>
</comment>
<evidence type="ECO:0000256" key="7">
    <source>
        <dbReference type="SAM" id="MobiDB-lite"/>
    </source>
</evidence>
<dbReference type="PROSITE" id="PS51462">
    <property type="entry name" value="NUDIX"/>
    <property type="match status" value="1"/>
</dbReference>
<comment type="caution">
    <text evidence="10">The sequence shown here is derived from an EMBL/GenBank/DDBJ whole genome shotgun (WGS) entry which is preliminary data.</text>
</comment>
<dbReference type="PROSITE" id="PS50920">
    <property type="entry name" value="SOLCAR"/>
    <property type="match status" value="1"/>
</dbReference>
<dbReference type="AlphaFoldDB" id="A0A409XPS1"/>
<keyword evidence="5 6" id="KW-0472">Membrane</keyword>
<dbReference type="OrthoDB" id="77989at2759"/>
<dbReference type="Gene3D" id="1.50.40.10">
    <property type="entry name" value="Mitochondrial carrier domain"/>
    <property type="match status" value="1"/>
</dbReference>
<evidence type="ECO:0000256" key="2">
    <source>
        <dbReference type="ARBA" id="ARBA00022692"/>
    </source>
</evidence>
<feature type="region of interest" description="Disordered" evidence="7">
    <location>
        <begin position="118"/>
        <end position="163"/>
    </location>
</feature>
<dbReference type="InterPro" id="IPR023395">
    <property type="entry name" value="MCP_dom_sf"/>
</dbReference>
<sequence length="918" mass="101687">MNPPNSLRDLYIDPSQAWAFVPPTLPTGANSTSAAPLPAADTSKVHSFQWSTRPSHNSIFDLSPSLDLSEPSGINVAQLFKAFVASAVLQYTSTAIVMPWEVGKLLLQVQWVPRDAGDPNPIPTELADDDNDDALSDDSNENDSYFADPHAAPSSRPPAPRARVDDQGYVIRRSVLEEGTRPEYIIPVGSADGVWGMMKRVGRFRAEGWLSLWKGLLTSCVTEVVSDNLQPMINGFLQSLFFPSLSPFHQPPIIIPVVSHLITGFVLSPLDLIRTRLIVQSFTARYRKYSGPLDALRQILRDEGGLHGIYLHPHLLIPTLLDNALRPIVSLALPGMMTSYFGWGHITEDTHPIGWGLAELGGSCVGLLVTLPIETIRRRLQMQVRGSAQAIKGCVELRPAPYNGVVDAFWHILTEERSDLPIRQSVRRRRMSIKGKERAEEEEEVEEADEYQSWFRNTGLGQLYRGLGMRLGASAVVRSVPTLGLVHGSCSLLLEPSTVPLLARALHRIRSTPPRVIASPPTQQRRAAVALIIRVVPSPQSPTPQTPEKPYTLSEFFDAHWVNDPNACPELLFLHRDDTAQVADASLWQPKLRHNTAEAHVAFPGGRTEPDDEGGLYTAMRQTWEEIGIDLAEPCYSYVGQLDDREITTSLGKRLLMILSPFVFLQLTPHAPSPDPVPSTSLHWTPLASLVSLHSPPKWSNVTVDAASRLAPKHSTILRFLVRVFIGSMQFPAIIIPSSADSSTLPLDKERDGLQMNTSLPSSKPKQLKLWGLSLGMTLDLISYMILTPPTPRSLNGRSDSPTPTSPLSSVMQLPYQPVADDFRMEYIAPSLASVFPRFSYPDVNFWIWVFGKRYREVVRGWEASVRDGGTNDRRVNWSGSALNTFYAAIRKALVVVIVARALGVLFGVSFALWWIFS</sequence>
<dbReference type="Pfam" id="PF00153">
    <property type="entry name" value="Mito_carr"/>
    <property type="match status" value="1"/>
</dbReference>
<dbReference type="SUPFAM" id="SSF55811">
    <property type="entry name" value="Nudix"/>
    <property type="match status" value="1"/>
</dbReference>
<gene>
    <name evidence="10" type="ORF">CVT25_014003</name>
</gene>
<keyword evidence="11" id="KW-1185">Reference proteome</keyword>
<keyword evidence="3" id="KW-0677">Repeat</keyword>
<evidence type="ECO:0000256" key="4">
    <source>
        <dbReference type="ARBA" id="ARBA00022989"/>
    </source>
</evidence>
<dbReference type="InterPro" id="IPR000086">
    <property type="entry name" value="NUDIX_hydrolase_dom"/>
</dbReference>
<feature type="repeat" description="Solcar" evidence="6">
    <location>
        <begin position="251"/>
        <end position="336"/>
    </location>
</feature>
<evidence type="ECO:0000256" key="1">
    <source>
        <dbReference type="ARBA" id="ARBA00004141"/>
    </source>
</evidence>
<dbReference type="GO" id="GO:0016020">
    <property type="term" value="C:membrane"/>
    <property type="evidence" value="ECO:0007669"/>
    <property type="project" value="UniProtKB-SubCell"/>
</dbReference>